<dbReference type="InterPro" id="IPR013325">
    <property type="entry name" value="RNA_pol_sigma_r2"/>
</dbReference>
<keyword evidence="2" id="KW-0805">Transcription regulation</keyword>
<dbReference type="NCBIfam" id="TIGR02937">
    <property type="entry name" value="sigma70-ECF"/>
    <property type="match status" value="1"/>
</dbReference>
<dbReference type="CDD" id="cd06171">
    <property type="entry name" value="Sigma70_r4"/>
    <property type="match status" value="1"/>
</dbReference>
<sequence length="204" mass="22150">MTETTPTSGFAFAPASGGASADPVGDEHLGAAIAACAGGDRDGIAQILSLEGDRLFAVAKRILGRVELAEEALQDAMIQIWRKADQHKADHGSARGWVYAILRNRCLNILRSEKRMSLLAPEDIVELQDARAIHDEPTEWRMLPGSSRLRHCLEQVEPATRTGILLAHLSGYSHGEVAAVLKVPLGTAKSWIRRGLLKLRECLS</sequence>
<keyword evidence="3" id="KW-0731">Sigma factor</keyword>
<dbReference type="RefSeq" id="WP_082647011.1">
    <property type="nucleotide sequence ID" value="NZ_FQZC01000005.1"/>
</dbReference>
<feature type="domain" description="RNA polymerase sigma-70 region 2" evidence="5">
    <location>
        <begin position="53"/>
        <end position="115"/>
    </location>
</feature>
<keyword evidence="8" id="KW-1185">Reference proteome</keyword>
<dbReference type="InterPro" id="IPR013324">
    <property type="entry name" value="RNA_pol_sigma_r3/r4-like"/>
</dbReference>
<name>A0ABY1IQK1_9HYPH</name>
<dbReference type="InterPro" id="IPR013249">
    <property type="entry name" value="RNA_pol_sigma70_r4_t2"/>
</dbReference>
<evidence type="ECO:0000256" key="3">
    <source>
        <dbReference type="ARBA" id="ARBA00023082"/>
    </source>
</evidence>
<dbReference type="EMBL" id="FQZC01000005">
    <property type="protein sequence ID" value="SHJ92166.1"/>
    <property type="molecule type" value="Genomic_DNA"/>
</dbReference>
<gene>
    <name evidence="7" type="ORF">SAMN02745911_3692</name>
</gene>
<accession>A0ABY1IQK1</accession>
<dbReference type="Pfam" id="PF04542">
    <property type="entry name" value="Sigma70_r2"/>
    <property type="match status" value="1"/>
</dbReference>
<dbReference type="InterPro" id="IPR036388">
    <property type="entry name" value="WH-like_DNA-bd_sf"/>
</dbReference>
<evidence type="ECO:0000256" key="4">
    <source>
        <dbReference type="ARBA" id="ARBA00023163"/>
    </source>
</evidence>
<dbReference type="Pfam" id="PF08281">
    <property type="entry name" value="Sigma70_r4_2"/>
    <property type="match status" value="1"/>
</dbReference>
<keyword evidence="4" id="KW-0804">Transcription</keyword>
<dbReference type="PANTHER" id="PTHR43133:SF62">
    <property type="entry name" value="RNA POLYMERASE SIGMA FACTOR SIGZ"/>
    <property type="match status" value="1"/>
</dbReference>
<dbReference type="Gene3D" id="1.10.10.10">
    <property type="entry name" value="Winged helix-like DNA-binding domain superfamily/Winged helix DNA-binding domain"/>
    <property type="match status" value="1"/>
</dbReference>
<comment type="similarity">
    <text evidence="1">Belongs to the sigma-70 factor family. ECF subfamily.</text>
</comment>
<dbReference type="Proteomes" id="UP000184290">
    <property type="component" value="Unassembled WGS sequence"/>
</dbReference>
<reference evidence="7 8" key="1">
    <citation type="submission" date="2016-11" db="EMBL/GenBank/DDBJ databases">
        <authorList>
            <person name="Varghese N."/>
            <person name="Submissions S."/>
        </authorList>
    </citation>
    <scope>NUCLEOTIDE SEQUENCE [LARGE SCALE GENOMIC DNA]</scope>
    <source>
        <strain evidence="7 8">DSM 21988</strain>
    </source>
</reference>
<evidence type="ECO:0000259" key="6">
    <source>
        <dbReference type="Pfam" id="PF08281"/>
    </source>
</evidence>
<dbReference type="InterPro" id="IPR007627">
    <property type="entry name" value="RNA_pol_sigma70_r2"/>
</dbReference>
<comment type="caution">
    <text evidence="7">The sequence shown here is derived from an EMBL/GenBank/DDBJ whole genome shotgun (WGS) entry which is preliminary data.</text>
</comment>
<dbReference type="PANTHER" id="PTHR43133">
    <property type="entry name" value="RNA POLYMERASE ECF-TYPE SIGMA FACTO"/>
    <property type="match status" value="1"/>
</dbReference>
<dbReference type="InterPro" id="IPR039425">
    <property type="entry name" value="RNA_pol_sigma-70-like"/>
</dbReference>
<evidence type="ECO:0000313" key="7">
    <source>
        <dbReference type="EMBL" id="SHJ92166.1"/>
    </source>
</evidence>
<feature type="domain" description="RNA polymerase sigma factor 70 region 4 type 2" evidence="6">
    <location>
        <begin position="148"/>
        <end position="199"/>
    </location>
</feature>
<dbReference type="SUPFAM" id="SSF88659">
    <property type="entry name" value="Sigma3 and sigma4 domains of RNA polymerase sigma factors"/>
    <property type="match status" value="1"/>
</dbReference>
<proteinExistence type="inferred from homology"/>
<evidence type="ECO:0000256" key="2">
    <source>
        <dbReference type="ARBA" id="ARBA00023015"/>
    </source>
</evidence>
<dbReference type="SUPFAM" id="SSF88946">
    <property type="entry name" value="Sigma2 domain of RNA polymerase sigma factors"/>
    <property type="match status" value="1"/>
</dbReference>
<evidence type="ECO:0000256" key="1">
    <source>
        <dbReference type="ARBA" id="ARBA00010641"/>
    </source>
</evidence>
<protein>
    <submittedName>
        <fullName evidence="7">RNA polymerase sigma-70 factor, ECF subfamily</fullName>
    </submittedName>
</protein>
<evidence type="ECO:0000313" key="8">
    <source>
        <dbReference type="Proteomes" id="UP000184290"/>
    </source>
</evidence>
<dbReference type="Gene3D" id="1.10.1740.10">
    <property type="match status" value="1"/>
</dbReference>
<organism evidence="7 8">
    <name type="scientific">Aureimonas altamirensis DSM 21988</name>
    <dbReference type="NCBI Taxonomy" id="1121026"/>
    <lineage>
        <taxon>Bacteria</taxon>
        <taxon>Pseudomonadati</taxon>
        <taxon>Pseudomonadota</taxon>
        <taxon>Alphaproteobacteria</taxon>
        <taxon>Hyphomicrobiales</taxon>
        <taxon>Aurantimonadaceae</taxon>
        <taxon>Aureimonas</taxon>
    </lineage>
</organism>
<evidence type="ECO:0000259" key="5">
    <source>
        <dbReference type="Pfam" id="PF04542"/>
    </source>
</evidence>
<dbReference type="InterPro" id="IPR014284">
    <property type="entry name" value="RNA_pol_sigma-70_dom"/>
</dbReference>